<dbReference type="PATRIC" id="fig|1473.5.peg.494"/>
<gene>
    <name evidence="1" type="ORF">AFK71_09990</name>
</gene>
<dbReference type="InterPro" id="IPR043129">
    <property type="entry name" value="ATPase_NBD"/>
</dbReference>
<dbReference type="Gene3D" id="3.30.420.40">
    <property type="match status" value="2"/>
</dbReference>
<dbReference type="Proteomes" id="UP000036780">
    <property type="component" value="Unassembled WGS sequence"/>
</dbReference>
<keyword evidence="2" id="KW-1185">Reference proteome</keyword>
<dbReference type="EMBL" id="LGTO01000007">
    <property type="protein sequence ID" value="KNE20850.1"/>
    <property type="molecule type" value="Genomic_DNA"/>
</dbReference>
<proteinExistence type="predicted"/>
<protein>
    <submittedName>
        <fullName evidence="1">Ethanolamine utilization protein EutJ</fullName>
    </submittedName>
</protein>
<dbReference type="NCBIfam" id="NF011660">
    <property type="entry name" value="PRK15080.1"/>
    <property type="match status" value="1"/>
</dbReference>
<organism evidence="1 2">
    <name type="scientific">Virgibacillus pantothenticus</name>
    <dbReference type="NCBI Taxonomy" id="1473"/>
    <lineage>
        <taxon>Bacteria</taxon>
        <taxon>Bacillati</taxon>
        <taxon>Bacillota</taxon>
        <taxon>Bacilli</taxon>
        <taxon>Bacillales</taxon>
        <taxon>Bacillaceae</taxon>
        <taxon>Virgibacillus</taxon>
    </lineage>
</organism>
<evidence type="ECO:0000313" key="2">
    <source>
        <dbReference type="Proteomes" id="UP000036780"/>
    </source>
</evidence>
<dbReference type="SUPFAM" id="SSF53067">
    <property type="entry name" value="Actin-like ATPase domain"/>
    <property type="match status" value="1"/>
</dbReference>
<dbReference type="InterPro" id="IPR050696">
    <property type="entry name" value="FtsA/MreB"/>
</dbReference>
<dbReference type="PANTHER" id="PTHR32432:SF3">
    <property type="entry name" value="ETHANOLAMINE UTILIZATION PROTEIN EUTJ"/>
    <property type="match status" value="1"/>
</dbReference>
<evidence type="ECO:0000313" key="1">
    <source>
        <dbReference type="EMBL" id="KNE20850.1"/>
    </source>
</evidence>
<dbReference type="InterPro" id="IPR005883">
    <property type="entry name" value="PilM"/>
</dbReference>
<dbReference type="Pfam" id="PF11104">
    <property type="entry name" value="PilM_2"/>
    <property type="match status" value="1"/>
</dbReference>
<name>A0A0L0QQF5_VIRPA</name>
<accession>A0A0L0QQF5</accession>
<sequence length="263" mass="28141">MANCSTNVIIEDNTKIKVGVDLGTSSIVLVVVDESNHPVFVASEDASVVADGLVVNFMEAISIVKRLKNKAENQLQRPVTLAAGAVPPGTVGNNKKIIENVIHGAGMEVTEIFDEPTAAAAVLNIQDGAVVDIGGGTTGISIFNNGKVAYSGDEATGGTHMTLVLAGHYGLTLEEGEILKRDSTKYDENFLIMQPVAEKMASITKKFLDDYGKKVKTIYLVGGMMMYPQFTRIFKVVTQLQVIQPNHPKYVTPLGIALKSTAF</sequence>
<dbReference type="InterPro" id="IPR013366">
    <property type="entry name" value="EutJ"/>
</dbReference>
<dbReference type="PANTHER" id="PTHR32432">
    <property type="entry name" value="CELL DIVISION PROTEIN FTSA-RELATED"/>
    <property type="match status" value="1"/>
</dbReference>
<dbReference type="AlphaFoldDB" id="A0A0L0QQF5"/>
<reference evidence="2" key="1">
    <citation type="submission" date="2015-07" db="EMBL/GenBank/DDBJ databases">
        <title>Fjat-10053 dsm26.</title>
        <authorList>
            <person name="Liu B."/>
            <person name="Wang J."/>
            <person name="Zhu Y."/>
            <person name="Liu G."/>
            <person name="Chen Q."/>
            <person name="Chen Z."/>
            <person name="Lan J."/>
            <person name="Che J."/>
            <person name="Ge C."/>
            <person name="Shi H."/>
            <person name="Pan Z."/>
            <person name="Liu X."/>
        </authorList>
    </citation>
    <scope>NUCLEOTIDE SEQUENCE [LARGE SCALE GENOMIC DNA]</scope>
    <source>
        <strain evidence="2">DSM 26</strain>
    </source>
</reference>
<dbReference type="CDD" id="cd24047">
    <property type="entry name" value="ASKHA_NBD_EutJ"/>
    <property type="match status" value="1"/>
</dbReference>
<dbReference type="NCBIfam" id="TIGR02529">
    <property type="entry name" value="EutJ"/>
    <property type="match status" value="1"/>
</dbReference>
<comment type="caution">
    <text evidence="1">The sequence shown here is derived from an EMBL/GenBank/DDBJ whole genome shotgun (WGS) entry which is preliminary data.</text>
</comment>